<reference evidence="1" key="1">
    <citation type="submission" date="2022-12" db="EMBL/GenBank/DDBJ databases">
        <authorList>
            <person name="Petersen C."/>
        </authorList>
    </citation>
    <scope>NUCLEOTIDE SEQUENCE</scope>
    <source>
        <strain evidence="1">IBT 16125</strain>
    </source>
</reference>
<dbReference type="AlphaFoldDB" id="A0AAD6C4Z7"/>
<dbReference type="GeneID" id="81600436"/>
<dbReference type="Proteomes" id="UP001213681">
    <property type="component" value="Unassembled WGS sequence"/>
</dbReference>
<gene>
    <name evidence="1" type="ORF">N7458_006811</name>
</gene>
<organism evidence="1 2">
    <name type="scientific">Penicillium daleae</name>
    <dbReference type="NCBI Taxonomy" id="63821"/>
    <lineage>
        <taxon>Eukaryota</taxon>
        <taxon>Fungi</taxon>
        <taxon>Dikarya</taxon>
        <taxon>Ascomycota</taxon>
        <taxon>Pezizomycotina</taxon>
        <taxon>Eurotiomycetes</taxon>
        <taxon>Eurotiomycetidae</taxon>
        <taxon>Eurotiales</taxon>
        <taxon>Aspergillaceae</taxon>
        <taxon>Penicillium</taxon>
    </lineage>
</organism>
<keyword evidence="2" id="KW-1185">Reference proteome</keyword>
<evidence type="ECO:0000313" key="2">
    <source>
        <dbReference type="Proteomes" id="UP001213681"/>
    </source>
</evidence>
<accession>A0AAD6C4Z7</accession>
<protein>
    <submittedName>
        <fullName evidence="1">Uncharacterized protein</fullName>
    </submittedName>
</protein>
<proteinExistence type="predicted"/>
<name>A0AAD6C4Z7_9EURO</name>
<comment type="caution">
    <text evidence="1">The sequence shown here is derived from an EMBL/GenBank/DDBJ whole genome shotgun (WGS) entry which is preliminary data.</text>
</comment>
<reference evidence="1" key="2">
    <citation type="journal article" date="2023" name="IMA Fungus">
        <title>Comparative genomic study of the Penicillium genus elucidates a diverse pangenome and 15 lateral gene transfer events.</title>
        <authorList>
            <person name="Petersen C."/>
            <person name="Sorensen T."/>
            <person name="Nielsen M.R."/>
            <person name="Sondergaard T.E."/>
            <person name="Sorensen J.L."/>
            <person name="Fitzpatrick D.A."/>
            <person name="Frisvad J.C."/>
            <person name="Nielsen K.L."/>
        </authorList>
    </citation>
    <scope>NUCLEOTIDE SEQUENCE</scope>
    <source>
        <strain evidence="1">IBT 16125</strain>
    </source>
</reference>
<sequence length="63" mass="7434">MRSQLVWELITDYSTGGWEGWDTQYWVFHGLAQLSSRCDFELIPRVDDILRAKSNERRPGFLS</sequence>
<dbReference type="EMBL" id="JAPVEA010000006">
    <property type="protein sequence ID" value="KAJ5450362.1"/>
    <property type="molecule type" value="Genomic_DNA"/>
</dbReference>
<dbReference type="RefSeq" id="XP_056765897.1">
    <property type="nucleotide sequence ID" value="XM_056910193.1"/>
</dbReference>
<evidence type="ECO:0000313" key="1">
    <source>
        <dbReference type="EMBL" id="KAJ5450362.1"/>
    </source>
</evidence>